<reference evidence="3 4" key="1">
    <citation type="journal article" date="2014" name="Int. J. Syst. Evol. Microbiol.">
        <title>Sneathiella chungangensis sp. nov., isolated from a marine sand, and emended description of the genus Sneathiella.</title>
        <authorList>
            <person name="Siamphan C."/>
            <person name="Kim H."/>
            <person name="Lee J.S."/>
            <person name="Kim W."/>
        </authorList>
    </citation>
    <scope>NUCLEOTIDE SEQUENCE [LARGE SCALE GENOMIC DNA]</scope>
    <source>
        <strain evidence="3 4">KCTC 32476</strain>
    </source>
</reference>
<dbReference type="RefSeq" id="WP_161337595.1">
    <property type="nucleotide sequence ID" value="NZ_JBHSDG010000003.1"/>
</dbReference>
<dbReference type="Gene3D" id="3.40.190.10">
    <property type="entry name" value="Periplasmic binding protein-like II"/>
    <property type="match status" value="2"/>
</dbReference>
<dbReference type="AlphaFoldDB" id="A0A845MBD3"/>
<evidence type="ECO:0000256" key="1">
    <source>
        <dbReference type="ARBA" id="ARBA00022729"/>
    </source>
</evidence>
<name>A0A845MBD3_9PROT</name>
<gene>
    <name evidence="3" type="ORF">GQF03_02460</name>
</gene>
<evidence type="ECO:0000313" key="3">
    <source>
        <dbReference type="EMBL" id="MZR21185.1"/>
    </source>
</evidence>
<dbReference type="OrthoDB" id="4577708at2"/>
<dbReference type="InterPro" id="IPR001638">
    <property type="entry name" value="Solute-binding_3/MltF_N"/>
</dbReference>
<evidence type="ECO:0000259" key="2">
    <source>
        <dbReference type="SMART" id="SM00062"/>
    </source>
</evidence>
<dbReference type="Proteomes" id="UP000445696">
    <property type="component" value="Unassembled WGS sequence"/>
</dbReference>
<accession>A0A845MBD3</accession>
<evidence type="ECO:0000313" key="4">
    <source>
        <dbReference type="Proteomes" id="UP000445696"/>
    </source>
</evidence>
<organism evidence="3 4">
    <name type="scientific">Sneathiella chungangensis</name>
    <dbReference type="NCBI Taxonomy" id="1418234"/>
    <lineage>
        <taxon>Bacteria</taxon>
        <taxon>Pseudomonadati</taxon>
        <taxon>Pseudomonadota</taxon>
        <taxon>Alphaproteobacteria</taxon>
        <taxon>Sneathiellales</taxon>
        <taxon>Sneathiellaceae</taxon>
        <taxon>Sneathiella</taxon>
    </lineage>
</organism>
<keyword evidence="1" id="KW-0732">Signal</keyword>
<dbReference type="Pfam" id="PF00497">
    <property type="entry name" value="SBP_bac_3"/>
    <property type="match status" value="1"/>
</dbReference>
<dbReference type="CDD" id="cd01004">
    <property type="entry name" value="PBP2_MidA_like"/>
    <property type="match status" value="1"/>
</dbReference>
<feature type="domain" description="Solute-binding protein family 3/N-terminal" evidence="2">
    <location>
        <begin position="45"/>
        <end position="274"/>
    </location>
</feature>
<dbReference type="SUPFAM" id="SSF53850">
    <property type="entry name" value="Periplasmic binding protein-like II"/>
    <property type="match status" value="1"/>
</dbReference>
<comment type="caution">
    <text evidence="3">The sequence shown here is derived from an EMBL/GenBank/DDBJ whole genome shotgun (WGS) entry which is preliminary data.</text>
</comment>
<dbReference type="PANTHER" id="PTHR35936">
    <property type="entry name" value="MEMBRANE-BOUND LYTIC MUREIN TRANSGLYCOSYLASE F"/>
    <property type="match status" value="1"/>
</dbReference>
<dbReference type="EMBL" id="WTVA01000001">
    <property type="protein sequence ID" value="MZR21185.1"/>
    <property type="molecule type" value="Genomic_DNA"/>
</dbReference>
<keyword evidence="4" id="KW-1185">Reference proteome</keyword>
<proteinExistence type="predicted"/>
<dbReference type="SMART" id="SM00062">
    <property type="entry name" value="PBPb"/>
    <property type="match status" value="1"/>
</dbReference>
<dbReference type="PANTHER" id="PTHR35936:SF17">
    <property type="entry name" value="ARGININE-BINDING EXTRACELLULAR PROTEIN ARTP"/>
    <property type="match status" value="1"/>
</dbReference>
<sequence>MKIIRKRLLPVLVTFAAAIGVIFTAIGGVHAQQEMLPAKFQESKVIRVGMQHDFAPMDFKDPKTGEETGVNYELLQAIAAKLGVKFEFFGVGFANLLPGLDTGRFDFVGAAIGDFPERRKKLTFVDYVTAGPYIVIRKESSKTIRGYEDICGKPVAYLRYISTFKTVLEEFNAKECVDKGRPEIELLTTDLRPKLGLLQKRFDAAMLTTETVNWLMKLEPDTYSKIGEPLAKWHYGWAFLKDDTQLRDAIAAGLDAIILDGTYAKILEKYNQSELAVEKSGIDQGTF</sequence>
<protein>
    <submittedName>
        <fullName evidence="3">Transporter substrate-binding domain-containing protein</fullName>
    </submittedName>
</protein>